<evidence type="ECO:0000313" key="3">
    <source>
        <dbReference type="Proteomes" id="UP001174909"/>
    </source>
</evidence>
<dbReference type="AlphaFoldDB" id="A0AA35R6V0"/>
<dbReference type="SUPFAM" id="SSF143100">
    <property type="entry name" value="TTHA1013/TTHA0281-like"/>
    <property type="match status" value="1"/>
</dbReference>
<organism evidence="2 3">
    <name type="scientific">Geodia barretti</name>
    <name type="common">Barrett's horny sponge</name>
    <dbReference type="NCBI Taxonomy" id="519541"/>
    <lineage>
        <taxon>Eukaryota</taxon>
        <taxon>Metazoa</taxon>
        <taxon>Porifera</taxon>
        <taxon>Demospongiae</taxon>
        <taxon>Heteroscleromorpha</taxon>
        <taxon>Tetractinellida</taxon>
        <taxon>Astrophorina</taxon>
        <taxon>Geodiidae</taxon>
        <taxon>Geodia</taxon>
    </lineage>
</organism>
<protein>
    <submittedName>
        <fullName evidence="2">Uncharacterized 14.9 kDa protein in rep-hol intergenic region</fullName>
    </submittedName>
</protein>
<sequence>MKLQYAVVFERTPNNYCAYVPDLPGCIGTDRTWEGIQDQIRDAIAFHIEGLREDGETVPEPRMSVADAAAYHSDSAVPSAEWLETSELVAVVAVEAELGAAPAVATDR</sequence>
<accession>A0AA35R6V0</accession>
<evidence type="ECO:0000259" key="1">
    <source>
        <dbReference type="Pfam" id="PF15919"/>
    </source>
</evidence>
<dbReference type="InterPro" id="IPR051404">
    <property type="entry name" value="TA_system_antitoxin"/>
</dbReference>
<feature type="domain" description="HicB-like antitoxin of toxin-antitoxin system" evidence="1">
    <location>
        <begin position="6"/>
        <end position="62"/>
    </location>
</feature>
<dbReference type="PANTHER" id="PTHR34504">
    <property type="entry name" value="ANTITOXIN HICB"/>
    <property type="match status" value="1"/>
</dbReference>
<dbReference type="InterPro" id="IPR035069">
    <property type="entry name" value="TTHA1013/TTHA0281-like"/>
</dbReference>
<dbReference type="Pfam" id="PF15919">
    <property type="entry name" value="HicB_lk_antitox"/>
    <property type="match status" value="1"/>
</dbReference>
<dbReference type="InterPro" id="IPR031807">
    <property type="entry name" value="HicB-like"/>
</dbReference>
<evidence type="ECO:0000313" key="2">
    <source>
        <dbReference type="EMBL" id="CAI8005467.1"/>
    </source>
</evidence>
<name>A0AA35R6V0_GEOBA</name>
<dbReference type="EMBL" id="CASHTH010000611">
    <property type="protein sequence ID" value="CAI8005467.1"/>
    <property type="molecule type" value="Genomic_DNA"/>
</dbReference>
<dbReference type="PANTHER" id="PTHR34504:SF2">
    <property type="entry name" value="UPF0150 PROTEIN SSL0259"/>
    <property type="match status" value="1"/>
</dbReference>
<dbReference type="Proteomes" id="UP001174909">
    <property type="component" value="Unassembled WGS sequence"/>
</dbReference>
<reference evidence="2" key="1">
    <citation type="submission" date="2023-03" db="EMBL/GenBank/DDBJ databases">
        <authorList>
            <person name="Steffen K."/>
            <person name="Cardenas P."/>
        </authorList>
    </citation>
    <scope>NUCLEOTIDE SEQUENCE</scope>
</reference>
<proteinExistence type="predicted"/>
<keyword evidence="3" id="KW-1185">Reference proteome</keyword>
<gene>
    <name evidence="2" type="ORF">GBAR_LOCUS4256</name>
</gene>
<dbReference type="Gene3D" id="3.30.160.250">
    <property type="match status" value="1"/>
</dbReference>
<comment type="caution">
    <text evidence="2">The sequence shown here is derived from an EMBL/GenBank/DDBJ whole genome shotgun (WGS) entry which is preliminary data.</text>
</comment>